<feature type="domain" description="5'-Nucleotidase C-terminal" evidence="4">
    <location>
        <begin position="327"/>
        <end position="478"/>
    </location>
</feature>
<dbReference type="InterPro" id="IPR029052">
    <property type="entry name" value="Metallo-depent_PP-like"/>
</dbReference>
<dbReference type="InterPro" id="IPR006179">
    <property type="entry name" value="5_nucleotidase/apyrase"/>
</dbReference>
<dbReference type="InterPro" id="IPR004843">
    <property type="entry name" value="Calcineurin-like_PHP"/>
</dbReference>
<evidence type="ECO:0000259" key="3">
    <source>
        <dbReference type="Pfam" id="PF00149"/>
    </source>
</evidence>
<dbReference type="GO" id="GO:0016787">
    <property type="term" value="F:hydrolase activity"/>
    <property type="evidence" value="ECO:0007669"/>
    <property type="project" value="UniProtKB-KW"/>
</dbReference>
<dbReference type="Gene3D" id="3.90.780.10">
    <property type="entry name" value="5'-Nucleotidase, C-terminal domain"/>
    <property type="match status" value="1"/>
</dbReference>
<proteinExistence type="inferred from homology"/>
<dbReference type="Proteomes" id="UP000823844">
    <property type="component" value="Unassembled WGS sequence"/>
</dbReference>
<dbReference type="SUPFAM" id="SSF56300">
    <property type="entry name" value="Metallo-dependent phosphatases"/>
    <property type="match status" value="1"/>
</dbReference>
<dbReference type="PANTHER" id="PTHR11575:SF6">
    <property type="entry name" value="2',3'-CYCLIC-NUCLEOTIDE 2'-PHOSPHODIESTERASE_3'-NUCLEOTIDASE"/>
    <property type="match status" value="1"/>
</dbReference>
<gene>
    <name evidence="5" type="ORF">H9806_04115</name>
</gene>
<evidence type="ECO:0000313" key="6">
    <source>
        <dbReference type="Proteomes" id="UP000823844"/>
    </source>
</evidence>
<evidence type="ECO:0000259" key="4">
    <source>
        <dbReference type="Pfam" id="PF02872"/>
    </source>
</evidence>
<accession>A0A9E2KSM0</accession>
<organism evidence="5 6">
    <name type="scientific">Candidatus Lactobacillus pullistercoris</name>
    <dbReference type="NCBI Taxonomy" id="2838636"/>
    <lineage>
        <taxon>Bacteria</taxon>
        <taxon>Bacillati</taxon>
        <taxon>Bacillota</taxon>
        <taxon>Bacilli</taxon>
        <taxon>Lactobacillales</taxon>
        <taxon>Lactobacillaceae</taxon>
        <taxon>Lactobacillus</taxon>
    </lineage>
</organism>
<dbReference type="PANTHER" id="PTHR11575">
    <property type="entry name" value="5'-NUCLEOTIDASE-RELATED"/>
    <property type="match status" value="1"/>
</dbReference>
<comment type="similarity">
    <text evidence="2">Belongs to the 5'-nucleotidase family.</text>
</comment>
<keyword evidence="2" id="KW-0378">Hydrolase</keyword>
<dbReference type="GO" id="GO:0030288">
    <property type="term" value="C:outer membrane-bounded periplasmic space"/>
    <property type="evidence" value="ECO:0007669"/>
    <property type="project" value="TreeGrafter"/>
</dbReference>
<name>A0A9E2KSM0_9LACO</name>
<dbReference type="GO" id="GO:0000166">
    <property type="term" value="F:nucleotide binding"/>
    <property type="evidence" value="ECO:0007669"/>
    <property type="project" value="UniProtKB-KW"/>
</dbReference>
<dbReference type="GO" id="GO:0009166">
    <property type="term" value="P:nucleotide catabolic process"/>
    <property type="evidence" value="ECO:0007669"/>
    <property type="project" value="InterPro"/>
</dbReference>
<dbReference type="InterPro" id="IPR036907">
    <property type="entry name" value="5'-Nucleotdase_C_sf"/>
</dbReference>
<evidence type="ECO:0000256" key="1">
    <source>
        <dbReference type="ARBA" id="ARBA00022729"/>
    </source>
</evidence>
<dbReference type="SUPFAM" id="SSF55816">
    <property type="entry name" value="5'-nucleotidase (syn. UDP-sugar hydrolase), C-terminal domain"/>
    <property type="match status" value="1"/>
</dbReference>
<dbReference type="InterPro" id="IPR008334">
    <property type="entry name" value="5'-Nucleotdase_C"/>
</dbReference>
<reference evidence="5" key="1">
    <citation type="journal article" date="2021" name="PeerJ">
        <title>Extensive microbial diversity within the chicken gut microbiome revealed by metagenomics and culture.</title>
        <authorList>
            <person name="Gilroy R."/>
            <person name="Ravi A."/>
            <person name="Getino M."/>
            <person name="Pursley I."/>
            <person name="Horton D.L."/>
            <person name="Alikhan N.F."/>
            <person name="Baker D."/>
            <person name="Gharbi K."/>
            <person name="Hall N."/>
            <person name="Watson M."/>
            <person name="Adriaenssens E.M."/>
            <person name="Foster-Nyarko E."/>
            <person name="Jarju S."/>
            <person name="Secka A."/>
            <person name="Antonio M."/>
            <person name="Oren A."/>
            <person name="Chaudhuri R.R."/>
            <person name="La Ragione R."/>
            <person name="Hildebrand F."/>
            <person name="Pallen M.J."/>
        </authorList>
    </citation>
    <scope>NUCLEOTIDE SEQUENCE</scope>
    <source>
        <strain evidence="5">F6-686</strain>
    </source>
</reference>
<feature type="domain" description="Calcineurin-like phosphoesterase" evidence="3">
    <location>
        <begin position="4"/>
        <end position="239"/>
    </location>
</feature>
<keyword evidence="1" id="KW-0732">Signal</keyword>
<dbReference type="EMBL" id="JAHLFT010000056">
    <property type="protein sequence ID" value="MBU3828312.1"/>
    <property type="molecule type" value="Genomic_DNA"/>
</dbReference>
<protein>
    <submittedName>
        <fullName evidence="5">Bifunctional metallophosphatase/5'-nucleotidase</fullName>
    </submittedName>
</protein>
<evidence type="ECO:0000256" key="2">
    <source>
        <dbReference type="RuleBase" id="RU362119"/>
    </source>
</evidence>
<dbReference type="Gene3D" id="3.60.21.10">
    <property type="match status" value="1"/>
</dbReference>
<dbReference type="Pfam" id="PF02872">
    <property type="entry name" value="5_nucleotid_C"/>
    <property type="match status" value="1"/>
</dbReference>
<dbReference type="Pfam" id="PF00149">
    <property type="entry name" value="Metallophos"/>
    <property type="match status" value="1"/>
</dbReference>
<reference evidence="5" key="2">
    <citation type="submission" date="2021-04" db="EMBL/GenBank/DDBJ databases">
        <authorList>
            <person name="Gilroy R."/>
        </authorList>
    </citation>
    <scope>NUCLEOTIDE SEQUENCE</scope>
    <source>
        <strain evidence="5">F6-686</strain>
    </source>
</reference>
<evidence type="ECO:0000313" key="5">
    <source>
        <dbReference type="EMBL" id="MBU3828312.1"/>
    </source>
</evidence>
<dbReference type="AlphaFoldDB" id="A0A9E2KSM0"/>
<comment type="caution">
    <text evidence="5">The sequence shown here is derived from an EMBL/GenBank/DDBJ whole genome shotgun (WGS) entry which is preliminary data.</text>
</comment>
<dbReference type="PRINTS" id="PR01607">
    <property type="entry name" value="APYRASEFAMLY"/>
</dbReference>
<keyword evidence="2" id="KW-0547">Nucleotide-binding</keyword>
<sequence length="518" mass="59573">MKLTFLHTSDTHGFLLPTDYQNRDDYSAPISLSRASSLINSERQRLGKENVVVTDAGDCLQGSPLASYTHSTNNYRDLYTFTEAYNRIGYDARCLGNHDFNFGQDYLTYYVDHNKAPIINDNILDKETDVPAFGKEYQIIEKNGIKIGFLGITTQYIPHWEPQDHVKGLKFVSAFKRIKHYAKILRPQVDVLAVIYHGGFESEPTTGVATEPHRGENEGYKILTEIPEVDVFLTGHQHRRLNLVENNTAIVQPGYRGEAVAEVTLEINDQTKQIEKMSTKLLDTKDYGPDPEIVSIVKDLDQRTQKWLDQPLARLNKPAPIENAMEARLHGAPFVNLLQQMQLWFTDADVSATAIMSETAKGFGKEVTMRDVLLNYPYANQLCRVKLTGKQLRHIIEHSASFLEKDDQGKIKFLDRWVKPKPQLYHFDVFYPVKYEVDLSKPVGHRITKLRLNGKPLEDDKIYHLAVNNYRAMGGGFYPEYSMDKIEFTLDKDYVQMFTEYLTKNDVQVDTTENYRFY</sequence>